<reference evidence="1 2" key="1">
    <citation type="submission" date="2021-06" db="EMBL/GenBank/DDBJ databases">
        <authorList>
            <person name="Palmer J.M."/>
        </authorList>
    </citation>
    <scope>NUCLEOTIDE SEQUENCE [LARGE SCALE GENOMIC DNA]</scope>
    <source>
        <strain evidence="1 2">MEX-2019</strain>
        <tissue evidence="1">Muscle</tissue>
    </source>
</reference>
<keyword evidence="2" id="KW-1185">Reference proteome</keyword>
<dbReference type="AlphaFoldDB" id="A0AAV9RRP3"/>
<gene>
    <name evidence="1" type="ORF">CRENBAI_011269</name>
</gene>
<dbReference type="Proteomes" id="UP001311232">
    <property type="component" value="Unassembled WGS sequence"/>
</dbReference>
<proteinExistence type="predicted"/>
<sequence length="67" mass="7914">MSSPHTYRDRDHEVFALDFALKEETVSPLEVLFYPEWTTALQTDTQRAAPLSRRSKVDILRQQTFSW</sequence>
<dbReference type="EMBL" id="JAHHUM010001463">
    <property type="protein sequence ID" value="KAK5611727.1"/>
    <property type="molecule type" value="Genomic_DNA"/>
</dbReference>
<comment type="caution">
    <text evidence="1">The sequence shown here is derived from an EMBL/GenBank/DDBJ whole genome shotgun (WGS) entry which is preliminary data.</text>
</comment>
<name>A0AAV9RRP3_9TELE</name>
<protein>
    <submittedName>
        <fullName evidence="1">Uncharacterized protein</fullName>
    </submittedName>
</protein>
<evidence type="ECO:0000313" key="1">
    <source>
        <dbReference type="EMBL" id="KAK5611727.1"/>
    </source>
</evidence>
<accession>A0AAV9RRP3</accession>
<evidence type="ECO:0000313" key="2">
    <source>
        <dbReference type="Proteomes" id="UP001311232"/>
    </source>
</evidence>
<organism evidence="1 2">
    <name type="scientific">Crenichthys baileyi</name>
    <name type="common">White River springfish</name>
    <dbReference type="NCBI Taxonomy" id="28760"/>
    <lineage>
        <taxon>Eukaryota</taxon>
        <taxon>Metazoa</taxon>
        <taxon>Chordata</taxon>
        <taxon>Craniata</taxon>
        <taxon>Vertebrata</taxon>
        <taxon>Euteleostomi</taxon>
        <taxon>Actinopterygii</taxon>
        <taxon>Neopterygii</taxon>
        <taxon>Teleostei</taxon>
        <taxon>Neoteleostei</taxon>
        <taxon>Acanthomorphata</taxon>
        <taxon>Ovalentaria</taxon>
        <taxon>Atherinomorphae</taxon>
        <taxon>Cyprinodontiformes</taxon>
        <taxon>Goodeidae</taxon>
        <taxon>Crenichthys</taxon>
    </lineage>
</organism>